<proteinExistence type="predicted"/>
<evidence type="ECO:0000313" key="1">
    <source>
        <dbReference type="EMBL" id="GAV08361.1"/>
    </source>
</evidence>
<reference evidence="1 2" key="1">
    <citation type="journal article" date="2016" name="Nat. Commun.">
        <title>Extremotolerant tardigrade genome and improved radiotolerance of human cultured cells by tardigrade-unique protein.</title>
        <authorList>
            <person name="Hashimoto T."/>
            <person name="Horikawa D.D."/>
            <person name="Saito Y."/>
            <person name="Kuwahara H."/>
            <person name="Kozuka-Hata H."/>
            <person name="Shin-I T."/>
            <person name="Minakuchi Y."/>
            <person name="Ohishi K."/>
            <person name="Motoyama A."/>
            <person name="Aizu T."/>
            <person name="Enomoto A."/>
            <person name="Kondo K."/>
            <person name="Tanaka S."/>
            <person name="Hara Y."/>
            <person name="Koshikawa S."/>
            <person name="Sagara H."/>
            <person name="Miura T."/>
            <person name="Yokobori S."/>
            <person name="Miyagawa K."/>
            <person name="Suzuki Y."/>
            <person name="Kubo T."/>
            <person name="Oyama M."/>
            <person name="Kohara Y."/>
            <person name="Fujiyama A."/>
            <person name="Arakawa K."/>
            <person name="Katayama T."/>
            <person name="Toyoda A."/>
            <person name="Kunieda T."/>
        </authorList>
    </citation>
    <scope>NUCLEOTIDE SEQUENCE [LARGE SCALE GENOMIC DNA]</scope>
    <source>
        <strain evidence="1 2">YOKOZUNA-1</strain>
    </source>
</reference>
<sequence length="123" mass="13668">MKELEVAGLEVLWVKLIALRMNLLLGVVYAPGYDVEVFSKLRLSMERIPPYLRRNIVLVGDFNCPKLDWSTNVSGASERERPVVATGRIQAVAEGARMHKATRKEQFIAGPHLCFSDQPGSGS</sequence>
<dbReference type="Proteomes" id="UP000186922">
    <property type="component" value="Unassembled WGS sequence"/>
</dbReference>
<accession>A0A1D1W4I8</accession>
<protein>
    <recommendedName>
        <fullName evidence="3">Endonuclease/exonuclease/phosphatase domain-containing protein</fullName>
    </recommendedName>
</protein>
<name>A0A1D1W4I8_RAMVA</name>
<gene>
    <name evidence="1" type="primary">RvY_18069-1</name>
    <name evidence="1" type="synonym">RvY_18069.1</name>
    <name evidence="1" type="ORF">RvY_18069</name>
</gene>
<dbReference type="EMBL" id="BDGG01000017">
    <property type="protein sequence ID" value="GAV08361.1"/>
    <property type="molecule type" value="Genomic_DNA"/>
</dbReference>
<dbReference type="AlphaFoldDB" id="A0A1D1W4I8"/>
<evidence type="ECO:0008006" key="3">
    <source>
        <dbReference type="Google" id="ProtNLM"/>
    </source>
</evidence>
<evidence type="ECO:0000313" key="2">
    <source>
        <dbReference type="Proteomes" id="UP000186922"/>
    </source>
</evidence>
<comment type="caution">
    <text evidence="1">The sequence shown here is derived from an EMBL/GenBank/DDBJ whole genome shotgun (WGS) entry which is preliminary data.</text>
</comment>
<keyword evidence="2" id="KW-1185">Reference proteome</keyword>
<organism evidence="1 2">
    <name type="scientific">Ramazzottius varieornatus</name>
    <name type="common">Water bear</name>
    <name type="synonym">Tardigrade</name>
    <dbReference type="NCBI Taxonomy" id="947166"/>
    <lineage>
        <taxon>Eukaryota</taxon>
        <taxon>Metazoa</taxon>
        <taxon>Ecdysozoa</taxon>
        <taxon>Tardigrada</taxon>
        <taxon>Eutardigrada</taxon>
        <taxon>Parachela</taxon>
        <taxon>Hypsibioidea</taxon>
        <taxon>Ramazzottiidae</taxon>
        <taxon>Ramazzottius</taxon>
    </lineage>
</organism>